<dbReference type="CDD" id="cd09272">
    <property type="entry name" value="RNase_HI_RT_Ty1"/>
    <property type="match status" value="1"/>
</dbReference>
<dbReference type="EMBL" id="BGZK01004168">
    <property type="protein sequence ID" value="GBP07332.1"/>
    <property type="molecule type" value="Genomic_DNA"/>
</dbReference>
<sequence length="678" mass="76702">MAFDKIKQFIEQCENQLGKRLKVLRTDRGGEFVNFKAQQFFKNKGILHQLTAPYTPQQNGVAERKNRSLMEMARCMLFDAKMEIKFWAEAVYHANYIQNRILSAAVNSTPFELWYGKPPKLNHVHIFGAVAYAQINKQKRKKLDEVAVKCNLVGYAEESKAFRLLNTETNKIIISRDVKFLEMNDNEMINVIESGVDVSGAMLKDDGKDSKRSDAVNYPLSSVAGINDVGNNEDGELNYVESDLCILNEDELCNIGDDEFCGFESTEPNGVNVGPRKSSRVTKGIPPKKYGCRISEQGDPMNYKDVLLRSDKPLWIKAMEEELKALKANNVWSLVELPKGAKVVGCKWVYKVKKLDQRSNFEITDLGDLKLYLGIEVLVKNDLFYLSQERYINKILDDFNLQQAKTSSIPMDPGYLRMNSENCLEDNNLYRKAIGSMLYVSNNTRPDIAVAISILSRKVSNPNENDWNELKRVMKYLKGTKGLKLCVGSKSSLQLKGFADADWAGELDGRKSTSGFIFKLGDAVISYASRKQANVTLSSTEAEFVSLAEASQEFLFISQLMEEFQVDVGNPRHNLIEREIIAAATLPELDEAYTRRVHNFPSTTDLYRWSSSLHYLEHIDKPMIFINAKDDPIVPEDLLSPIKNFAASRHQTCYIELAHGGHLGFYEGGLIYQILLPG</sequence>
<organism evidence="4 5">
    <name type="scientific">Eumeta variegata</name>
    <name type="common">Bagworm moth</name>
    <name type="synonym">Eumeta japonica</name>
    <dbReference type="NCBI Taxonomy" id="151549"/>
    <lineage>
        <taxon>Eukaryota</taxon>
        <taxon>Metazoa</taxon>
        <taxon>Ecdysozoa</taxon>
        <taxon>Arthropoda</taxon>
        <taxon>Hexapoda</taxon>
        <taxon>Insecta</taxon>
        <taxon>Pterygota</taxon>
        <taxon>Neoptera</taxon>
        <taxon>Endopterygota</taxon>
        <taxon>Lepidoptera</taxon>
        <taxon>Glossata</taxon>
        <taxon>Ditrysia</taxon>
        <taxon>Tineoidea</taxon>
        <taxon>Psychidae</taxon>
        <taxon>Oiketicinae</taxon>
        <taxon>Eumeta</taxon>
    </lineage>
</organism>
<dbReference type="InterPro" id="IPR012337">
    <property type="entry name" value="RNaseH-like_sf"/>
</dbReference>
<dbReference type="InterPro" id="IPR039537">
    <property type="entry name" value="Retrotran_Ty1/copia-like"/>
</dbReference>
<protein>
    <submittedName>
        <fullName evidence="4">Retrovirus-related Pol polyprotein from transposon TNT 1-94</fullName>
    </submittedName>
</protein>
<dbReference type="GO" id="GO:0003676">
    <property type="term" value="F:nucleic acid binding"/>
    <property type="evidence" value="ECO:0007669"/>
    <property type="project" value="InterPro"/>
</dbReference>
<proteinExistence type="predicted"/>
<keyword evidence="2" id="KW-0378">Hydrolase</keyword>
<dbReference type="InterPro" id="IPR036397">
    <property type="entry name" value="RNaseH_sf"/>
</dbReference>
<dbReference type="InterPro" id="IPR057670">
    <property type="entry name" value="SH3_retrovirus"/>
</dbReference>
<dbReference type="AlphaFoldDB" id="A0A4C1SYQ5"/>
<feature type="domain" description="Integrase catalytic" evidence="3">
    <location>
        <begin position="1"/>
        <end position="118"/>
    </location>
</feature>
<dbReference type="PANTHER" id="PTHR42648">
    <property type="entry name" value="TRANSPOSASE, PUTATIVE-RELATED"/>
    <property type="match status" value="1"/>
</dbReference>
<evidence type="ECO:0000259" key="3">
    <source>
        <dbReference type="PROSITE" id="PS50994"/>
    </source>
</evidence>
<evidence type="ECO:0000256" key="2">
    <source>
        <dbReference type="ARBA" id="ARBA00022801"/>
    </source>
</evidence>
<dbReference type="Pfam" id="PF25597">
    <property type="entry name" value="SH3_retrovirus"/>
    <property type="match status" value="1"/>
</dbReference>
<dbReference type="Pfam" id="PF07727">
    <property type="entry name" value="RVT_2"/>
    <property type="match status" value="1"/>
</dbReference>
<dbReference type="GO" id="GO:0015074">
    <property type="term" value="P:DNA integration"/>
    <property type="evidence" value="ECO:0007669"/>
    <property type="project" value="InterPro"/>
</dbReference>
<dbReference type="SUPFAM" id="SSF53474">
    <property type="entry name" value="alpha/beta-Hydrolases"/>
    <property type="match status" value="1"/>
</dbReference>
<dbReference type="GO" id="GO:0046872">
    <property type="term" value="F:metal ion binding"/>
    <property type="evidence" value="ECO:0007669"/>
    <property type="project" value="UniProtKB-KW"/>
</dbReference>
<evidence type="ECO:0000313" key="4">
    <source>
        <dbReference type="EMBL" id="GBP07332.1"/>
    </source>
</evidence>
<dbReference type="InterPro" id="IPR029058">
    <property type="entry name" value="AB_hydrolase_fold"/>
</dbReference>
<dbReference type="Gene3D" id="3.30.420.10">
    <property type="entry name" value="Ribonuclease H-like superfamily/Ribonuclease H"/>
    <property type="match status" value="1"/>
</dbReference>
<dbReference type="GO" id="GO:0016787">
    <property type="term" value="F:hydrolase activity"/>
    <property type="evidence" value="ECO:0007669"/>
    <property type="project" value="UniProtKB-KW"/>
</dbReference>
<gene>
    <name evidence="4" type="ORF">EVAR_72686_1</name>
</gene>
<dbReference type="InterPro" id="IPR001584">
    <property type="entry name" value="Integrase_cat-core"/>
</dbReference>
<dbReference type="InterPro" id="IPR000952">
    <property type="entry name" value="AB_hydrolase_4_CS"/>
</dbReference>
<dbReference type="SUPFAM" id="SSF53098">
    <property type="entry name" value="Ribonuclease H-like"/>
    <property type="match status" value="1"/>
</dbReference>
<keyword evidence="1" id="KW-0479">Metal-binding</keyword>
<name>A0A4C1SYQ5_EUMVA</name>
<dbReference type="Proteomes" id="UP000299102">
    <property type="component" value="Unassembled WGS sequence"/>
</dbReference>
<dbReference type="PROSITE" id="PS01133">
    <property type="entry name" value="UPF0017"/>
    <property type="match status" value="1"/>
</dbReference>
<reference evidence="4 5" key="1">
    <citation type="journal article" date="2019" name="Commun. Biol.">
        <title>The bagworm genome reveals a unique fibroin gene that provides high tensile strength.</title>
        <authorList>
            <person name="Kono N."/>
            <person name="Nakamura H."/>
            <person name="Ohtoshi R."/>
            <person name="Tomita M."/>
            <person name="Numata K."/>
            <person name="Arakawa K."/>
        </authorList>
    </citation>
    <scope>NUCLEOTIDE SEQUENCE [LARGE SCALE GENOMIC DNA]</scope>
</reference>
<evidence type="ECO:0000256" key="1">
    <source>
        <dbReference type="ARBA" id="ARBA00022723"/>
    </source>
</evidence>
<dbReference type="PANTHER" id="PTHR42648:SF28">
    <property type="entry name" value="TRANSPOSON-ENCODED PROTEIN WITH RIBONUCLEASE H-LIKE AND RETROVIRUS ZINC FINGER-LIKE DOMAINS"/>
    <property type="match status" value="1"/>
</dbReference>
<dbReference type="InterPro" id="IPR013103">
    <property type="entry name" value="RVT_2"/>
</dbReference>
<keyword evidence="5" id="KW-1185">Reference proteome</keyword>
<dbReference type="STRING" id="151549.A0A4C1SYQ5"/>
<dbReference type="PROSITE" id="PS50994">
    <property type="entry name" value="INTEGRASE"/>
    <property type="match status" value="1"/>
</dbReference>
<accession>A0A4C1SYQ5</accession>
<comment type="caution">
    <text evidence="4">The sequence shown here is derived from an EMBL/GenBank/DDBJ whole genome shotgun (WGS) entry which is preliminary data.</text>
</comment>
<evidence type="ECO:0000313" key="5">
    <source>
        <dbReference type="Proteomes" id="UP000299102"/>
    </source>
</evidence>
<dbReference type="OrthoDB" id="8122331at2759"/>